<dbReference type="Pfam" id="PF16264">
    <property type="entry name" value="SatD"/>
    <property type="match status" value="1"/>
</dbReference>
<accession>A0A1M5C241</accession>
<proteinExistence type="predicted"/>
<name>A0A1M5C241_9BACT</name>
<reference evidence="1 2" key="1">
    <citation type="submission" date="2016-11" db="EMBL/GenBank/DDBJ databases">
        <authorList>
            <person name="Jaros S."/>
            <person name="Januszkiewicz K."/>
            <person name="Wedrychowicz H."/>
        </authorList>
    </citation>
    <scope>NUCLEOTIDE SEQUENCE [LARGE SCALE GENOMIC DNA]</scope>
    <source>
        <strain evidence="1 2">DSM 21986</strain>
    </source>
</reference>
<evidence type="ECO:0000313" key="1">
    <source>
        <dbReference type="EMBL" id="SHF48735.1"/>
    </source>
</evidence>
<dbReference type="InterPro" id="IPR032580">
    <property type="entry name" value="SatD"/>
</dbReference>
<dbReference type="Proteomes" id="UP000184041">
    <property type="component" value="Unassembled WGS sequence"/>
</dbReference>
<gene>
    <name evidence="1" type="ORF">SAMN05443144_10967</name>
</gene>
<organism evidence="1 2">
    <name type="scientific">Fodinibius roseus</name>
    <dbReference type="NCBI Taxonomy" id="1194090"/>
    <lineage>
        <taxon>Bacteria</taxon>
        <taxon>Pseudomonadati</taxon>
        <taxon>Balneolota</taxon>
        <taxon>Balneolia</taxon>
        <taxon>Balneolales</taxon>
        <taxon>Balneolaceae</taxon>
        <taxon>Fodinibius</taxon>
    </lineage>
</organism>
<dbReference type="OrthoDB" id="3197351at2"/>
<dbReference type="EMBL" id="FQUS01000009">
    <property type="protein sequence ID" value="SHF48735.1"/>
    <property type="molecule type" value="Genomic_DNA"/>
</dbReference>
<protein>
    <submittedName>
        <fullName evidence="1">SatD family (SatD)</fullName>
    </submittedName>
</protein>
<dbReference type="STRING" id="1194090.SAMN05443144_10967"/>
<keyword evidence="2" id="KW-1185">Reference proteome</keyword>
<dbReference type="AlphaFoldDB" id="A0A1M5C241"/>
<dbReference type="RefSeq" id="WP_073063116.1">
    <property type="nucleotide sequence ID" value="NZ_FQUS01000009.1"/>
</dbReference>
<sequence length="213" mass="24292">MQRLIVLIADIESSKEIKEDQREALQASLQQELDHLNQAKYGPVSPYTITLGDEFQAVFEEADRLFVHLFRILAKLHPVRVRFSLGVGSIATPLNREQAIGMDGPAFHEARRGMEQLKKSGFLFRLHVEEEDNTALKLINNSLELLSHEVQTWNRNRLSIFYLTKEGYDYKKIVDQLDISPPAFYKNKEAGALDVVSQLLDNISELINQQLAG</sequence>
<evidence type="ECO:0000313" key="2">
    <source>
        <dbReference type="Proteomes" id="UP000184041"/>
    </source>
</evidence>